<sequence>MLAALLDPASVAGIIVQSIVVLGCLILGTRYGGMGLGLISGIGLTALVFLLGLAPGEPPVQVILTIVAVIGCAATLQQAGGLNVMMQYAEKFLRKKPEMITILAPLSTWLLTVLCGTGHVVYTMFPIIQDIAVKKGIRPERPMAVASTASQMGIMASPVSVATVSLASMLAEHAGVTDTSYSIPQILMVALPSSLGGVLIAALWSLRRGKDLDKDPVFQEKLKNPEFKKALYSKGESLMGTTFPKQSYRSMWIFFGAIVVVTILGASEALRPLVPNDDGKLAPMSMTLAIQMIMLLAGAIILLTCKVEANKVASTQVFKAGMTAVFSVFGVAWMANTFFASHIDVLKGGLGDVVQSAPWTYAIVLFVVSQLVNSQAAALVAIAPLGLALGVDPKIIVGFYSAAYGYFILPTYPSDLACIGFDNTGTTRIGKYIINHSFIIPGLISVIMSCVIGTVLAQALL</sequence>
<comment type="subcellular location">
    <subcellularLocation>
        <location evidence="1">Cell inner membrane</location>
        <topology evidence="1">Multi-pass membrane protein</topology>
    </subcellularLocation>
</comment>
<keyword evidence="8 9" id="KW-0472">Membrane</keyword>
<feature type="transmembrane region" description="Helical" evidence="9">
    <location>
        <begin position="282"/>
        <end position="305"/>
    </location>
</feature>
<keyword evidence="5" id="KW-0997">Cell inner membrane</keyword>
<evidence type="ECO:0000256" key="9">
    <source>
        <dbReference type="SAM" id="Phobius"/>
    </source>
</evidence>
<feature type="transmembrane region" description="Helical" evidence="9">
    <location>
        <begin position="99"/>
        <end position="122"/>
    </location>
</feature>
<keyword evidence="7 9" id="KW-1133">Transmembrane helix</keyword>
<keyword evidence="11" id="KW-1185">Reference proteome</keyword>
<evidence type="ECO:0000256" key="4">
    <source>
        <dbReference type="ARBA" id="ARBA00022475"/>
    </source>
</evidence>
<feature type="transmembrane region" description="Helical" evidence="9">
    <location>
        <begin position="34"/>
        <end position="53"/>
    </location>
</feature>
<comment type="caution">
    <text evidence="10">The sequence shown here is derived from an EMBL/GenBank/DDBJ whole genome shotgun (WGS) entry which is preliminary data.</text>
</comment>
<dbReference type="Proteomes" id="UP000312032">
    <property type="component" value="Unassembled WGS sequence"/>
</dbReference>
<proteinExistence type="inferred from homology"/>
<comment type="similarity">
    <text evidence="2">Belongs to the DcuA/DcuB transporter (TC 2.A.13.1) family.</text>
</comment>
<feature type="transmembrane region" description="Helical" evidence="9">
    <location>
        <begin position="433"/>
        <end position="457"/>
    </location>
</feature>
<dbReference type="AlphaFoldDB" id="A0A5C4U3T7"/>
<feature type="transmembrane region" description="Helical" evidence="9">
    <location>
        <begin position="359"/>
        <end position="383"/>
    </location>
</feature>
<dbReference type="Pfam" id="PF03605">
    <property type="entry name" value="DcuA_DcuB"/>
    <property type="match status" value="1"/>
</dbReference>
<name>A0A5C4U3T7_9CORY</name>
<gene>
    <name evidence="10" type="ORF">FHE74_04035</name>
</gene>
<dbReference type="EMBL" id="VDHJ01000005">
    <property type="protein sequence ID" value="TNL98383.1"/>
    <property type="molecule type" value="Genomic_DNA"/>
</dbReference>
<feature type="transmembrane region" description="Helical" evidence="9">
    <location>
        <begin position="251"/>
        <end position="270"/>
    </location>
</feature>
<evidence type="ECO:0000256" key="2">
    <source>
        <dbReference type="ARBA" id="ARBA00006413"/>
    </source>
</evidence>
<keyword evidence="6 9" id="KW-0812">Transmembrane</keyword>
<dbReference type="GO" id="GO:0015556">
    <property type="term" value="F:C4-dicarboxylate transmembrane transporter activity"/>
    <property type="evidence" value="ECO:0007669"/>
    <property type="project" value="InterPro"/>
</dbReference>
<keyword evidence="4" id="KW-1003">Cell membrane</keyword>
<dbReference type="InterPro" id="IPR004668">
    <property type="entry name" value="Anaer_Dcu_memb_transpt"/>
</dbReference>
<feature type="transmembrane region" description="Helical" evidence="9">
    <location>
        <begin position="317"/>
        <end position="339"/>
    </location>
</feature>
<accession>A0A5C4U3T7</accession>
<evidence type="ECO:0000256" key="7">
    <source>
        <dbReference type="ARBA" id="ARBA00022989"/>
    </source>
</evidence>
<evidence type="ECO:0000256" key="6">
    <source>
        <dbReference type="ARBA" id="ARBA00022692"/>
    </source>
</evidence>
<feature type="transmembrane region" description="Helical" evidence="9">
    <location>
        <begin position="395"/>
        <end position="413"/>
    </location>
</feature>
<feature type="transmembrane region" description="Helical" evidence="9">
    <location>
        <begin position="9"/>
        <end position="28"/>
    </location>
</feature>
<dbReference type="NCBIfam" id="NF006927">
    <property type="entry name" value="PRK09412.1"/>
    <property type="match status" value="1"/>
</dbReference>
<dbReference type="NCBIfam" id="TIGR00770">
    <property type="entry name" value="Dcu"/>
    <property type="match status" value="1"/>
</dbReference>
<dbReference type="PANTHER" id="PTHR36106">
    <property type="entry name" value="ANAEROBIC C4-DICARBOXYLATE TRANSPORTER DCUB"/>
    <property type="match status" value="1"/>
</dbReference>
<evidence type="ECO:0000313" key="10">
    <source>
        <dbReference type="EMBL" id="TNL98383.1"/>
    </source>
</evidence>
<dbReference type="PANTHER" id="PTHR36106:SF3">
    <property type="entry name" value="ANAEROBIC C4-DICARBOXYLATE TRANSPORTER DCUB"/>
    <property type="match status" value="1"/>
</dbReference>
<feature type="transmembrane region" description="Helical" evidence="9">
    <location>
        <begin position="60"/>
        <end position="79"/>
    </location>
</feature>
<protein>
    <submittedName>
        <fullName evidence="10">Anaerobic C4-dicarboxylate transporter</fullName>
    </submittedName>
</protein>
<evidence type="ECO:0000313" key="11">
    <source>
        <dbReference type="Proteomes" id="UP000312032"/>
    </source>
</evidence>
<evidence type="ECO:0000256" key="5">
    <source>
        <dbReference type="ARBA" id="ARBA00022519"/>
    </source>
</evidence>
<organism evidence="10 11">
    <name type="scientific">Corynebacterium tapiri</name>
    <dbReference type="NCBI Taxonomy" id="1448266"/>
    <lineage>
        <taxon>Bacteria</taxon>
        <taxon>Bacillati</taxon>
        <taxon>Actinomycetota</taxon>
        <taxon>Actinomycetes</taxon>
        <taxon>Mycobacteriales</taxon>
        <taxon>Corynebacteriaceae</taxon>
        <taxon>Corynebacterium</taxon>
    </lineage>
</organism>
<evidence type="ECO:0000256" key="3">
    <source>
        <dbReference type="ARBA" id="ARBA00022448"/>
    </source>
</evidence>
<reference evidence="10 11" key="1">
    <citation type="submission" date="2019-06" db="EMBL/GenBank/DDBJ databases">
        <authorList>
            <person name="Li J."/>
        </authorList>
    </citation>
    <scope>NUCLEOTIDE SEQUENCE [LARGE SCALE GENOMIC DNA]</scope>
    <source>
        <strain evidence="10 11">LMG 28165</strain>
    </source>
</reference>
<dbReference type="OrthoDB" id="9770910at2"/>
<dbReference type="NCBIfam" id="NF009136">
    <property type="entry name" value="PRK12489.1"/>
    <property type="match status" value="1"/>
</dbReference>
<evidence type="ECO:0000256" key="1">
    <source>
        <dbReference type="ARBA" id="ARBA00004429"/>
    </source>
</evidence>
<evidence type="ECO:0000256" key="8">
    <source>
        <dbReference type="ARBA" id="ARBA00023136"/>
    </source>
</evidence>
<dbReference type="RefSeq" id="WP_139465228.1">
    <property type="nucleotide sequence ID" value="NZ_VDHJ01000005.1"/>
</dbReference>
<feature type="transmembrane region" description="Helical" evidence="9">
    <location>
        <begin position="183"/>
        <end position="204"/>
    </location>
</feature>
<dbReference type="GO" id="GO:0005886">
    <property type="term" value="C:plasma membrane"/>
    <property type="evidence" value="ECO:0007669"/>
    <property type="project" value="UniProtKB-SubCell"/>
</dbReference>
<dbReference type="PIRSF" id="PIRSF004539">
    <property type="entry name" value="C4-dicrbxl_trns"/>
    <property type="match status" value="1"/>
</dbReference>
<keyword evidence="3" id="KW-0813">Transport</keyword>